<gene>
    <name evidence="3" type="ORF">GLV81_09400</name>
</gene>
<dbReference type="InterPro" id="IPR051802">
    <property type="entry name" value="YfhM-like"/>
</dbReference>
<feature type="domain" description="Alpha-2-macroglobulin" evidence="2">
    <location>
        <begin position="1340"/>
        <end position="1430"/>
    </location>
</feature>
<dbReference type="PANTHER" id="PTHR40094:SF1">
    <property type="entry name" value="UBIQUITIN DOMAIN-CONTAINING PROTEIN"/>
    <property type="match status" value="1"/>
</dbReference>
<name>A0A6I6G7U7_9BACT</name>
<dbReference type="Pfam" id="PF01835">
    <property type="entry name" value="MG2"/>
    <property type="match status" value="1"/>
</dbReference>
<dbReference type="Pfam" id="PF00207">
    <property type="entry name" value="A2M"/>
    <property type="match status" value="1"/>
</dbReference>
<dbReference type="Gene3D" id="2.20.130.20">
    <property type="match status" value="1"/>
</dbReference>
<dbReference type="PANTHER" id="PTHR40094">
    <property type="entry name" value="ALPHA-2-MACROGLOBULIN HOMOLOG"/>
    <property type="match status" value="1"/>
</dbReference>
<dbReference type="Gene3D" id="1.50.10.20">
    <property type="match status" value="1"/>
</dbReference>
<accession>A0A6I6G7U7</accession>
<dbReference type="KEGG" id="fls:GLV81_09400"/>
<dbReference type="Proteomes" id="UP000426027">
    <property type="component" value="Chromosome"/>
</dbReference>
<comment type="similarity">
    <text evidence="1">Belongs to the protease inhibitor I39 (alpha-2-macroglobulin) family. Bacterial alpha-2-macroglobulin subfamily.</text>
</comment>
<evidence type="ECO:0000313" key="4">
    <source>
        <dbReference type="Proteomes" id="UP000426027"/>
    </source>
</evidence>
<dbReference type="InterPro" id="IPR041246">
    <property type="entry name" value="Bact_MG10"/>
</dbReference>
<dbReference type="Pfam" id="PF17973">
    <property type="entry name" value="bMG10"/>
    <property type="match status" value="1"/>
</dbReference>
<proteinExistence type="inferred from homology"/>
<dbReference type="InterPro" id="IPR008930">
    <property type="entry name" value="Terpenoid_cyclase/PrenylTrfase"/>
</dbReference>
<keyword evidence="4" id="KW-1185">Reference proteome</keyword>
<evidence type="ECO:0000256" key="1">
    <source>
        <dbReference type="ARBA" id="ARBA00010556"/>
    </source>
</evidence>
<dbReference type="SMART" id="SM01419">
    <property type="entry name" value="Thiol-ester_cl"/>
    <property type="match status" value="1"/>
</dbReference>
<reference evidence="3 4" key="1">
    <citation type="submission" date="2019-11" db="EMBL/GenBank/DDBJ databases">
        <authorList>
            <person name="Im W.T."/>
        </authorList>
    </citation>
    <scope>NUCLEOTIDE SEQUENCE [LARGE SCALE GENOMIC DNA]</scope>
    <source>
        <strain evidence="3 4">SB-02</strain>
    </source>
</reference>
<dbReference type="InterPro" id="IPR002890">
    <property type="entry name" value="MG2"/>
</dbReference>
<evidence type="ECO:0000313" key="3">
    <source>
        <dbReference type="EMBL" id="QGW28284.1"/>
    </source>
</evidence>
<protein>
    <submittedName>
        <fullName evidence="3">Alpha-2-macroglobulin</fullName>
    </submittedName>
</protein>
<organism evidence="3 4">
    <name type="scientific">Phnomibacter ginsenosidimutans</name>
    <dbReference type="NCBI Taxonomy" id="2676868"/>
    <lineage>
        <taxon>Bacteria</taxon>
        <taxon>Pseudomonadati</taxon>
        <taxon>Bacteroidota</taxon>
        <taxon>Chitinophagia</taxon>
        <taxon>Chitinophagales</taxon>
        <taxon>Chitinophagaceae</taxon>
        <taxon>Phnomibacter</taxon>
    </lineage>
</organism>
<dbReference type="InterPro" id="IPR001599">
    <property type="entry name" value="Macroglobln_a2"/>
</dbReference>
<dbReference type="SUPFAM" id="SSF48239">
    <property type="entry name" value="Terpenoid cyclases/Protein prenyltransferases"/>
    <property type="match status" value="1"/>
</dbReference>
<dbReference type="EMBL" id="CP046566">
    <property type="protein sequence ID" value="QGW28284.1"/>
    <property type="molecule type" value="Genomic_DNA"/>
</dbReference>
<dbReference type="InterPro" id="IPR047565">
    <property type="entry name" value="Alpha-macroglob_thiol-ester_cl"/>
</dbReference>
<dbReference type="SMART" id="SM01360">
    <property type="entry name" value="A2M"/>
    <property type="match status" value="1"/>
</dbReference>
<dbReference type="Gene3D" id="2.60.40.1930">
    <property type="match status" value="1"/>
</dbReference>
<sequence>MRYPRSSQPRRHWQNHGCCVEKISPLNNAKYFVKPTLCRLFLCAWLCKNAVPYIPFTDSEKRPLHKHRYMMPNRWTLLLLSLCCTLSLLAQKPFNYDKAWQKIDSLMYKELPKSALAEVNKLYAQSVKDQQEAQRLKAIICKGHLALVVEEENYKPVMAQLEKELKTAKQPSQQILHSLLADVYLRYFERQRWKIYDRKKTNSISSNPDTWSAEDFHHRITQLYSASLKNPALLQQTNIDNYQPILIKGEKKLRPTLYDVLAHKFLDYLQSDEMDISEPIDAFTLNDAASLSMPKLFIRQHYSSNDSSSRVWRAIQLYQQLLSFHLNDADPSALIDADLSRYAFVQRESSNPYKKRLGKEWLENIVAQYPDNEMAAMAALELIEYWRDLGEAWEPQQSKNTEGKMALAIAANMAKDISGKFPKAIAGERAAYLYKTLTKPQLKVEVEQVNVLKEPFRAKLTFTNTTKAYLRIIKAKNGEEVDEYFYPSEDWWSIIVKQTAIRQWTQDLPAYTDLREHSAEIAIDELPVGEYWLLASADESFSTAQNALTTVHLYVSNISYVYNSSQHLFVLDRVTGKPLANAQVKFWKKNYDYSSRKEQRTFWQMLRTDKNGLVMIPKEKSTNNRNLLIEITHGNDHLFVQHQVYNSGYVYDENQFTTNKEEHARYYIFTDRGLYRPGQTVYFKAIGVTNNKQTGNAALYLPNKNVEVQLFDANQQLIKSVQLMHNEFGSIQGSFTLPANGLTGSFRIEVQEGNERRPAYFKVEEYKRPKFSASFAPIQGSYRLKDSVTVKGNATAYAGNAVTGATVKYTVRRSHRFPIWDAPFKNSWTAYPPLSRYRGETAEIANGTVTTQADGSFSISFPALPDEKIDAAAQPIFTYSIEASVTDINGETHEANTSVSVGYTSLQLSLDNVGKDFMRVDSTVKFVLSSSNLNNEPVPTNVQWKIVALQTPNRLLRNRYWSAPDTATMDRTSFVQRFPHDPYLNEDDMRSWLLGKQLLGDTVNTGSNNRIQISSGSLPAGMYALQFSARDKDGQPVSGQHIFGMYDVQQQRLPMPMYQLLPQTNPTLEPGEKANILQGSTANPAYVIELISKFRNQQQTDSLTYHNMQQPLLQQTVTATEADRGGYHISQVFVQHNRVYSNSWQVNVPWSNKELQISLASFRNKLLPGQQETWTLNIKGKGKEKAAAELLASMYDASLDDIQPFAWSDMYLWPNHYFTANGWRTDAQFKSQTGSEKYNEVVDTSGAYFYTQMMSIADYWQVFSEKAMLPNGSDSGVIIGYSKQEGVNDLAVVRSAAPPPMEAAKFTPSNIVKDEEVQQKEQAAGQNGKPLQIRKNFNETAFWLPQLRTDTAGNVNLSFTMPEALTQWKLQLLVHNQQLQTGLQQAMVITQKELMLQPNAPRFFRQGDQLELVSKVVNLSNKELTGVARLELFNASTNQPVDGWLQNVFPQQYFTVAAGQSVAVKFPLQIPVQYTDALTYRITATADHYSDGEEMTLPVLSNRVLVTETLPLTIRNTNQRSWQWQKLLQSDSSSTLQHQSFSIEFTSNPVWLAVQSLPYLTEYPYECAEQTWNRFYANALAAHISKQIPNMAKLLQQWQQQDTAALLSNLQKNEALKTVLLEETPWVLAAKTEAEQKKQLAVLFDVVRMANEWNKALQQLEELQSSNGGFVWFKGGADDRYITQYIVSSIGHLLKLNAAPTGLQSRLQTMATKAIAYLDARMQDDYQYLLRTKLLANTTTANDLQVQYFYARSFFPNAVLKPAYKTAYDFYFGKLKNSSTKRSKQTQAMLAMVLQRNKQTAAAAAILKSLTENSINHPEMGMYWKEFNNPAYYWWQAPIESHALLIAAYAEIENNATRIADLKTWLLRLKQTNNWKTTKATADACYALLLKGNNWAAAQSTVQIEAGNWTPTIQQEAGTGYVQVQAVGEKVKAEMGNIRIQLKQQDKTAAKGLTAWGAAYWQYFDNLDQITEAATGLQLQKKLYKKVLSNKGVELVEVLQDTPLKPGDKLVVRLTITSDRSLEYVHLKDMRAACLEPVSQLSQYQWQGALGYYQAPKDASMNFFIHYLPKGTYTLDYSVWVTHEGTFNNGISTIQCMYAPEFSSHTSGQILTVKAE</sequence>
<evidence type="ECO:0000259" key="2">
    <source>
        <dbReference type="SMART" id="SM01360"/>
    </source>
</evidence>
<dbReference type="GO" id="GO:0004866">
    <property type="term" value="F:endopeptidase inhibitor activity"/>
    <property type="evidence" value="ECO:0007669"/>
    <property type="project" value="InterPro"/>
</dbReference>